<evidence type="ECO:0000313" key="2">
    <source>
        <dbReference type="Proteomes" id="UP001501600"/>
    </source>
</evidence>
<proteinExistence type="predicted"/>
<comment type="caution">
    <text evidence="1">The sequence shown here is derived from an EMBL/GenBank/DDBJ whole genome shotgun (WGS) entry which is preliminary data.</text>
</comment>
<evidence type="ECO:0000313" key="1">
    <source>
        <dbReference type="EMBL" id="GAA5188356.1"/>
    </source>
</evidence>
<dbReference type="Proteomes" id="UP001501600">
    <property type="component" value="Unassembled WGS sequence"/>
</dbReference>
<protein>
    <submittedName>
        <fullName evidence="1">Uncharacterized protein</fullName>
    </submittedName>
</protein>
<name>A0ABP9RW95_9GAMM</name>
<dbReference type="RefSeq" id="WP_345315774.1">
    <property type="nucleotide sequence ID" value="NZ_BAABLF010000005.1"/>
</dbReference>
<reference evidence="2" key="1">
    <citation type="journal article" date="2019" name="Int. J. Syst. Evol. Microbiol.">
        <title>The Global Catalogue of Microorganisms (GCM) 10K type strain sequencing project: providing services to taxonomists for standard genome sequencing and annotation.</title>
        <authorList>
            <consortium name="The Broad Institute Genomics Platform"/>
            <consortium name="The Broad Institute Genome Sequencing Center for Infectious Disease"/>
            <person name="Wu L."/>
            <person name="Ma J."/>
        </authorList>
    </citation>
    <scope>NUCLEOTIDE SEQUENCE [LARGE SCALE GENOMIC DNA]</scope>
    <source>
        <strain evidence="2">JCM 18720</strain>
    </source>
</reference>
<organism evidence="1 2">
    <name type="scientific">Ferrimonas gelatinilytica</name>
    <dbReference type="NCBI Taxonomy" id="1255257"/>
    <lineage>
        <taxon>Bacteria</taxon>
        <taxon>Pseudomonadati</taxon>
        <taxon>Pseudomonadota</taxon>
        <taxon>Gammaproteobacteria</taxon>
        <taxon>Alteromonadales</taxon>
        <taxon>Ferrimonadaceae</taxon>
        <taxon>Ferrimonas</taxon>
    </lineage>
</organism>
<gene>
    <name evidence="1" type="ORF">GCM10025772_08230</name>
</gene>
<dbReference type="EMBL" id="BAABLF010000005">
    <property type="protein sequence ID" value="GAA5188356.1"/>
    <property type="molecule type" value="Genomic_DNA"/>
</dbReference>
<keyword evidence="2" id="KW-1185">Reference proteome</keyword>
<accession>A0ABP9RW95</accession>
<sequence length="118" mass="13659">MSLADLRRQPTATKKPPLSLDDFLEGAHRYAYGMEDRPSAVKSPNHQAEMYLEARFCDEAKPLHQTHVMLSEKTREILTKAADATGHSRSRLIRILVNLFDHLPHAEQERILRRFLVR</sequence>